<protein>
    <submittedName>
        <fullName evidence="1">Uncharacterized protein</fullName>
    </submittedName>
</protein>
<dbReference type="EMBL" id="LXQA010156480">
    <property type="protein sequence ID" value="MCI26965.1"/>
    <property type="molecule type" value="Genomic_DNA"/>
</dbReference>
<evidence type="ECO:0000313" key="2">
    <source>
        <dbReference type="Proteomes" id="UP000265520"/>
    </source>
</evidence>
<feature type="non-terminal residue" evidence="1">
    <location>
        <position position="1"/>
    </location>
</feature>
<name>A0A392QUP4_9FABA</name>
<reference evidence="1 2" key="1">
    <citation type="journal article" date="2018" name="Front. Plant Sci.">
        <title>Red Clover (Trifolium pratense) and Zigzag Clover (T. medium) - A Picture of Genomic Similarities and Differences.</title>
        <authorList>
            <person name="Dluhosova J."/>
            <person name="Istvanek J."/>
            <person name="Nedelnik J."/>
            <person name="Repkova J."/>
        </authorList>
    </citation>
    <scope>NUCLEOTIDE SEQUENCE [LARGE SCALE GENOMIC DNA]</scope>
    <source>
        <strain evidence="2">cv. 10/8</strain>
        <tissue evidence="1">Leaf</tissue>
    </source>
</reference>
<sequence>EESPSSALVSDSSANPLKVLAEESPVISASGTKFQKNDAL</sequence>
<accession>A0A392QUP4</accession>
<dbReference type="AlphaFoldDB" id="A0A392QUP4"/>
<proteinExistence type="predicted"/>
<organism evidence="1 2">
    <name type="scientific">Trifolium medium</name>
    <dbReference type="NCBI Taxonomy" id="97028"/>
    <lineage>
        <taxon>Eukaryota</taxon>
        <taxon>Viridiplantae</taxon>
        <taxon>Streptophyta</taxon>
        <taxon>Embryophyta</taxon>
        <taxon>Tracheophyta</taxon>
        <taxon>Spermatophyta</taxon>
        <taxon>Magnoliopsida</taxon>
        <taxon>eudicotyledons</taxon>
        <taxon>Gunneridae</taxon>
        <taxon>Pentapetalae</taxon>
        <taxon>rosids</taxon>
        <taxon>fabids</taxon>
        <taxon>Fabales</taxon>
        <taxon>Fabaceae</taxon>
        <taxon>Papilionoideae</taxon>
        <taxon>50 kb inversion clade</taxon>
        <taxon>NPAAA clade</taxon>
        <taxon>Hologalegina</taxon>
        <taxon>IRL clade</taxon>
        <taxon>Trifolieae</taxon>
        <taxon>Trifolium</taxon>
    </lineage>
</organism>
<dbReference type="Proteomes" id="UP000265520">
    <property type="component" value="Unassembled WGS sequence"/>
</dbReference>
<keyword evidence="2" id="KW-1185">Reference proteome</keyword>
<evidence type="ECO:0000313" key="1">
    <source>
        <dbReference type="EMBL" id="MCI26965.1"/>
    </source>
</evidence>
<comment type="caution">
    <text evidence="1">The sequence shown here is derived from an EMBL/GenBank/DDBJ whole genome shotgun (WGS) entry which is preliminary data.</text>
</comment>